<dbReference type="InterPro" id="IPR036188">
    <property type="entry name" value="FAD/NAD-bd_sf"/>
</dbReference>
<sequence>VGGGAAGSVLAARLSENSDVSVLLLEAGASDWENPIIDVPGLGAHTMKSDIDWDYVTERQDGLYEGLKDGRPTWPRGKVLGGSSSINALIVVRGFKADYDRWAQYTGDKTWDYAHLLNYFKRLEDMRVPELRES</sequence>
<gene>
    <name evidence="6" type="ORF">EGW08_023858</name>
</gene>
<dbReference type="EMBL" id="RQTK01005251">
    <property type="protein sequence ID" value="RUS68380.1"/>
    <property type="molecule type" value="Genomic_DNA"/>
</dbReference>
<feature type="non-terminal residue" evidence="6">
    <location>
        <position position="134"/>
    </location>
</feature>
<feature type="domain" description="Glucose-methanol-choline oxidoreductase N-terminal" evidence="5">
    <location>
        <begin position="2"/>
        <end position="124"/>
    </location>
</feature>
<dbReference type="Gene3D" id="3.50.50.60">
    <property type="entry name" value="FAD/NAD(P)-binding domain"/>
    <property type="match status" value="1"/>
</dbReference>
<dbReference type="SUPFAM" id="SSF51905">
    <property type="entry name" value="FAD/NAD(P)-binding domain"/>
    <property type="match status" value="1"/>
</dbReference>
<dbReference type="InterPro" id="IPR012132">
    <property type="entry name" value="GMC_OxRdtase"/>
</dbReference>
<name>A0A3S0Z3B7_ELYCH</name>
<feature type="non-terminal residue" evidence="6">
    <location>
        <position position="1"/>
    </location>
</feature>
<protein>
    <recommendedName>
        <fullName evidence="5">Glucose-methanol-choline oxidoreductase N-terminal domain-containing protein</fullName>
    </recommendedName>
</protein>
<organism evidence="6 7">
    <name type="scientific">Elysia chlorotica</name>
    <name type="common">Eastern emerald elysia</name>
    <name type="synonym">Sea slug</name>
    <dbReference type="NCBI Taxonomy" id="188477"/>
    <lineage>
        <taxon>Eukaryota</taxon>
        <taxon>Metazoa</taxon>
        <taxon>Spiralia</taxon>
        <taxon>Lophotrochozoa</taxon>
        <taxon>Mollusca</taxon>
        <taxon>Gastropoda</taxon>
        <taxon>Heterobranchia</taxon>
        <taxon>Euthyneura</taxon>
        <taxon>Panpulmonata</taxon>
        <taxon>Sacoglossa</taxon>
        <taxon>Placobranchoidea</taxon>
        <taxon>Plakobranchidae</taxon>
        <taxon>Elysia</taxon>
    </lineage>
</organism>
<dbReference type="AlphaFoldDB" id="A0A3S0Z3B7"/>
<keyword evidence="4" id="KW-0274">FAD</keyword>
<evidence type="ECO:0000259" key="5">
    <source>
        <dbReference type="Pfam" id="PF00732"/>
    </source>
</evidence>
<dbReference type="Pfam" id="PF00732">
    <property type="entry name" value="GMC_oxred_N"/>
    <property type="match status" value="1"/>
</dbReference>
<accession>A0A3S0Z3B7</accession>
<evidence type="ECO:0000256" key="3">
    <source>
        <dbReference type="ARBA" id="ARBA00022630"/>
    </source>
</evidence>
<comment type="similarity">
    <text evidence="2">Belongs to the GMC oxidoreductase family.</text>
</comment>
<keyword evidence="7" id="KW-1185">Reference proteome</keyword>
<evidence type="ECO:0000256" key="1">
    <source>
        <dbReference type="ARBA" id="ARBA00001974"/>
    </source>
</evidence>
<dbReference type="InterPro" id="IPR000172">
    <property type="entry name" value="GMC_OxRdtase_N"/>
</dbReference>
<dbReference type="OrthoDB" id="269227at2759"/>
<dbReference type="Proteomes" id="UP000271974">
    <property type="component" value="Unassembled WGS sequence"/>
</dbReference>
<dbReference type="GO" id="GO:0016614">
    <property type="term" value="F:oxidoreductase activity, acting on CH-OH group of donors"/>
    <property type="evidence" value="ECO:0007669"/>
    <property type="project" value="InterPro"/>
</dbReference>
<reference evidence="6 7" key="1">
    <citation type="submission" date="2019-01" db="EMBL/GenBank/DDBJ databases">
        <title>A draft genome assembly of the solar-powered sea slug Elysia chlorotica.</title>
        <authorList>
            <person name="Cai H."/>
            <person name="Li Q."/>
            <person name="Fang X."/>
            <person name="Li J."/>
            <person name="Curtis N.E."/>
            <person name="Altenburger A."/>
            <person name="Shibata T."/>
            <person name="Feng M."/>
            <person name="Maeda T."/>
            <person name="Schwartz J.A."/>
            <person name="Shigenobu S."/>
            <person name="Lundholm N."/>
            <person name="Nishiyama T."/>
            <person name="Yang H."/>
            <person name="Hasebe M."/>
            <person name="Li S."/>
            <person name="Pierce S.K."/>
            <person name="Wang J."/>
        </authorList>
    </citation>
    <scope>NUCLEOTIDE SEQUENCE [LARGE SCALE GENOMIC DNA]</scope>
    <source>
        <strain evidence="6">EC2010</strain>
        <tissue evidence="6">Whole organism of an adult</tissue>
    </source>
</reference>
<comment type="caution">
    <text evidence="6">The sequence shown here is derived from an EMBL/GenBank/DDBJ whole genome shotgun (WGS) entry which is preliminary data.</text>
</comment>
<evidence type="ECO:0000313" key="7">
    <source>
        <dbReference type="Proteomes" id="UP000271974"/>
    </source>
</evidence>
<evidence type="ECO:0000313" key="6">
    <source>
        <dbReference type="EMBL" id="RUS68380.1"/>
    </source>
</evidence>
<dbReference type="PANTHER" id="PTHR11552">
    <property type="entry name" value="GLUCOSE-METHANOL-CHOLINE GMC OXIDOREDUCTASE"/>
    <property type="match status" value="1"/>
</dbReference>
<proteinExistence type="inferred from homology"/>
<evidence type="ECO:0000256" key="4">
    <source>
        <dbReference type="ARBA" id="ARBA00022827"/>
    </source>
</evidence>
<comment type="cofactor">
    <cofactor evidence="1">
        <name>FAD</name>
        <dbReference type="ChEBI" id="CHEBI:57692"/>
    </cofactor>
</comment>
<dbReference type="GO" id="GO:0050660">
    <property type="term" value="F:flavin adenine dinucleotide binding"/>
    <property type="evidence" value="ECO:0007669"/>
    <property type="project" value="InterPro"/>
</dbReference>
<evidence type="ECO:0000256" key="2">
    <source>
        <dbReference type="ARBA" id="ARBA00010790"/>
    </source>
</evidence>
<keyword evidence="3" id="KW-0285">Flavoprotein</keyword>
<dbReference type="STRING" id="188477.A0A3S0Z3B7"/>
<dbReference type="PANTHER" id="PTHR11552:SF147">
    <property type="entry name" value="CHOLINE DEHYDROGENASE, MITOCHONDRIAL"/>
    <property type="match status" value="1"/>
</dbReference>